<dbReference type="Pfam" id="PF08713">
    <property type="entry name" value="DNA_alkylation"/>
    <property type="match status" value="1"/>
</dbReference>
<dbReference type="InterPro" id="IPR014825">
    <property type="entry name" value="DNA_alkylation"/>
</dbReference>
<comment type="caution">
    <text evidence="1">The sequence shown here is derived from an EMBL/GenBank/DDBJ whole genome shotgun (WGS) entry which is preliminary data.</text>
</comment>
<accession>A0A9D1VZV1</accession>
<reference evidence="1" key="1">
    <citation type="journal article" date="2021" name="PeerJ">
        <title>Extensive microbial diversity within the chicken gut microbiome revealed by metagenomics and culture.</title>
        <authorList>
            <person name="Gilroy R."/>
            <person name="Ravi A."/>
            <person name="Getino M."/>
            <person name="Pursley I."/>
            <person name="Horton D.L."/>
            <person name="Alikhan N.F."/>
            <person name="Baker D."/>
            <person name="Gharbi K."/>
            <person name="Hall N."/>
            <person name="Watson M."/>
            <person name="Adriaenssens E.M."/>
            <person name="Foster-Nyarko E."/>
            <person name="Jarju S."/>
            <person name="Secka A."/>
            <person name="Antonio M."/>
            <person name="Oren A."/>
            <person name="Chaudhuri R.R."/>
            <person name="La Ragione R."/>
            <person name="Hildebrand F."/>
            <person name="Pallen M.J."/>
        </authorList>
    </citation>
    <scope>NUCLEOTIDE SEQUENCE</scope>
    <source>
        <strain evidence="1">2189</strain>
    </source>
</reference>
<name>A0A9D1VZV1_9FIRM</name>
<proteinExistence type="predicted"/>
<dbReference type="InterPro" id="IPR016024">
    <property type="entry name" value="ARM-type_fold"/>
</dbReference>
<dbReference type="AlphaFoldDB" id="A0A9D1VZV1"/>
<dbReference type="PANTHER" id="PTHR34070:SF1">
    <property type="entry name" value="DNA ALKYLATION REPAIR PROTEIN"/>
    <property type="match status" value="1"/>
</dbReference>
<dbReference type="Gene3D" id="1.25.10.90">
    <property type="match status" value="1"/>
</dbReference>
<organism evidence="1 2">
    <name type="scientific">Candidatus Borkfalkia faecavium</name>
    <dbReference type="NCBI Taxonomy" id="2838508"/>
    <lineage>
        <taxon>Bacteria</taxon>
        <taxon>Bacillati</taxon>
        <taxon>Bacillota</taxon>
        <taxon>Clostridia</taxon>
        <taxon>Christensenellales</taxon>
        <taxon>Christensenellaceae</taxon>
        <taxon>Candidatus Borkfalkia</taxon>
    </lineage>
</organism>
<dbReference type="EMBL" id="DXEW01000001">
    <property type="protein sequence ID" value="HIX49665.1"/>
    <property type="molecule type" value="Genomic_DNA"/>
</dbReference>
<dbReference type="Proteomes" id="UP000886847">
    <property type="component" value="Unassembled WGS sequence"/>
</dbReference>
<evidence type="ECO:0000313" key="2">
    <source>
        <dbReference type="Proteomes" id="UP000886847"/>
    </source>
</evidence>
<protein>
    <submittedName>
        <fullName evidence="1">DNA alkylation repair protein</fullName>
    </submittedName>
</protein>
<reference evidence="1" key="2">
    <citation type="submission" date="2021-04" db="EMBL/GenBank/DDBJ databases">
        <authorList>
            <person name="Gilroy R."/>
        </authorList>
    </citation>
    <scope>NUCLEOTIDE SEQUENCE</scope>
    <source>
        <strain evidence="1">2189</strain>
    </source>
</reference>
<dbReference type="SUPFAM" id="SSF48371">
    <property type="entry name" value="ARM repeat"/>
    <property type="match status" value="1"/>
</dbReference>
<dbReference type="PANTHER" id="PTHR34070">
    <property type="entry name" value="ARMADILLO-TYPE FOLD"/>
    <property type="match status" value="1"/>
</dbReference>
<gene>
    <name evidence="1" type="ORF">H9851_00055</name>
</gene>
<sequence>MKTYDEITAELSAMKDETYRVFNERIVNIPAGSSLGVRTPMLRAYGKQLIKEEGFGLDALLAFPNDLFEIRLLKCFAVGMVRMPFEEKISYIERCLPVVDGWAVCDLFCSTLKEVKKHRAAFLPYIETYVAEGSEFSQRFGYIMLLGCYMQAEYLPVIFRLLDGAKSEYYYAHMGAAWLLAEVLTRFFAEGVRYLQKGALAQKSKKKAVQKARESFRVSEEQKNYLKDLKIC</sequence>
<dbReference type="CDD" id="cd06561">
    <property type="entry name" value="AlkD_like"/>
    <property type="match status" value="1"/>
</dbReference>
<evidence type="ECO:0000313" key="1">
    <source>
        <dbReference type="EMBL" id="HIX49665.1"/>
    </source>
</evidence>